<evidence type="ECO:0000256" key="2">
    <source>
        <dbReference type="ARBA" id="ARBA00022741"/>
    </source>
</evidence>
<feature type="domain" description="ABC transporter" evidence="4">
    <location>
        <begin position="2"/>
        <end position="219"/>
    </location>
</feature>
<evidence type="ECO:0000313" key="5">
    <source>
        <dbReference type="EMBL" id="MFC7289261.1"/>
    </source>
</evidence>
<sequence>MLQIAKLTHRYPGAHIPQLNVPAFSLARGEHAIVIGPSGSGKSTLLHLIAAILTPQNGDIRVADTSIATLAPRAADQWRGRHIGFLPQKLALIPSLNARDNILLAAYASGQASDSARADALLSALGLADKATAKPHQLSQGQKQRVALARAMFNRPQLLLADEPTANLDDASCRSAIALLLAQANELGASLILSTHDARVVEALPQGKLLRLHAAGAAS</sequence>
<evidence type="ECO:0000256" key="1">
    <source>
        <dbReference type="ARBA" id="ARBA00022475"/>
    </source>
</evidence>
<dbReference type="PANTHER" id="PTHR24220:SF659">
    <property type="entry name" value="TRANSPORTER, PUTATIVE-RELATED"/>
    <property type="match status" value="1"/>
</dbReference>
<protein>
    <submittedName>
        <fullName evidence="5">ABC transporter ATP-binding protein</fullName>
    </submittedName>
</protein>
<comment type="caution">
    <text evidence="5">The sequence shown here is derived from an EMBL/GenBank/DDBJ whole genome shotgun (WGS) entry which is preliminary data.</text>
</comment>
<keyword evidence="6" id="KW-1185">Reference proteome</keyword>
<dbReference type="InterPro" id="IPR003593">
    <property type="entry name" value="AAA+_ATPase"/>
</dbReference>
<dbReference type="InterPro" id="IPR017871">
    <property type="entry name" value="ABC_transporter-like_CS"/>
</dbReference>
<dbReference type="InterPro" id="IPR027417">
    <property type="entry name" value="P-loop_NTPase"/>
</dbReference>
<dbReference type="RefSeq" id="WP_382272584.1">
    <property type="nucleotide sequence ID" value="NZ_JBHTBU010000002.1"/>
</dbReference>
<dbReference type="PROSITE" id="PS00211">
    <property type="entry name" value="ABC_TRANSPORTER_1"/>
    <property type="match status" value="1"/>
</dbReference>
<proteinExistence type="predicted"/>
<dbReference type="GO" id="GO:0005524">
    <property type="term" value="F:ATP binding"/>
    <property type="evidence" value="ECO:0007669"/>
    <property type="project" value="UniProtKB-KW"/>
</dbReference>
<dbReference type="PANTHER" id="PTHR24220">
    <property type="entry name" value="IMPORT ATP-BINDING PROTEIN"/>
    <property type="match status" value="1"/>
</dbReference>
<keyword evidence="2" id="KW-0547">Nucleotide-binding</keyword>
<keyword evidence="3 5" id="KW-0067">ATP-binding</keyword>
<dbReference type="Proteomes" id="UP001596542">
    <property type="component" value="Unassembled WGS sequence"/>
</dbReference>
<dbReference type="SUPFAM" id="SSF52540">
    <property type="entry name" value="P-loop containing nucleoside triphosphate hydrolases"/>
    <property type="match status" value="1"/>
</dbReference>
<gene>
    <name evidence="5" type="ORF">ACFQPC_14525</name>
</gene>
<dbReference type="Pfam" id="PF00005">
    <property type="entry name" value="ABC_tran"/>
    <property type="match status" value="1"/>
</dbReference>
<dbReference type="PROSITE" id="PS50893">
    <property type="entry name" value="ABC_TRANSPORTER_2"/>
    <property type="match status" value="1"/>
</dbReference>
<dbReference type="SMART" id="SM00382">
    <property type="entry name" value="AAA"/>
    <property type="match status" value="1"/>
</dbReference>
<dbReference type="InterPro" id="IPR003439">
    <property type="entry name" value="ABC_transporter-like_ATP-bd"/>
</dbReference>
<reference evidence="6" key="1">
    <citation type="journal article" date="2019" name="Int. J. Syst. Evol. Microbiol.">
        <title>The Global Catalogue of Microorganisms (GCM) 10K type strain sequencing project: providing services to taxonomists for standard genome sequencing and annotation.</title>
        <authorList>
            <consortium name="The Broad Institute Genomics Platform"/>
            <consortium name="The Broad Institute Genome Sequencing Center for Infectious Disease"/>
            <person name="Wu L."/>
            <person name="Ma J."/>
        </authorList>
    </citation>
    <scope>NUCLEOTIDE SEQUENCE [LARGE SCALE GENOMIC DNA]</scope>
    <source>
        <strain evidence="6">KACC 12508</strain>
    </source>
</reference>
<evidence type="ECO:0000256" key="3">
    <source>
        <dbReference type="ARBA" id="ARBA00022840"/>
    </source>
</evidence>
<evidence type="ECO:0000259" key="4">
    <source>
        <dbReference type="PROSITE" id="PS50893"/>
    </source>
</evidence>
<accession>A0ABW2IE77</accession>
<dbReference type="Gene3D" id="3.40.50.300">
    <property type="entry name" value="P-loop containing nucleotide triphosphate hydrolases"/>
    <property type="match status" value="1"/>
</dbReference>
<keyword evidence="1" id="KW-0472">Membrane</keyword>
<keyword evidence="1" id="KW-1003">Cell membrane</keyword>
<name>A0ABW2IE77_9BURK</name>
<dbReference type="EMBL" id="JBHTBU010000002">
    <property type="protein sequence ID" value="MFC7289261.1"/>
    <property type="molecule type" value="Genomic_DNA"/>
</dbReference>
<organism evidence="5 6">
    <name type="scientific">Herminiimonas glaciei</name>
    <dbReference type="NCBI Taxonomy" id="523788"/>
    <lineage>
        <taxon>Bacteria</taxon>
        <taxon>Pseudomonadati</taxon>
        <taxon>Pseudomonadota</taxon>
        <taxon>Betaproteobacteria</taxon>
        <taxon>Burkholderiales</taxon>
        <taxon>Oxalobacteraceae</taxon>
        <taxon>Herminiimonas</taxon>
    </lineage>
</organism>
<dbReference type="InterPro" id="IPR015854">
    <property type="entry name" value="ABC_transpr_LolD-like"/>
</dbReference>
<evidence type="ECO:0000313" key="6">
    <source>
        <dbReference type="Proteomes" id="UP001596542"/>
    </source>
</evidence>